<dbReference type="InterPro" id="IPR000073">
    <property type="entry name" value="AB_hydrolase_1"/>
</dbReference>
<dbReference type="InterPro" id="IPR029058">
    <property type="entry name" value="AB_hydrolase_fold"/>
</dbReference>
<name>A0AAD7C9H2_MYCRO</name>
<feature type="non-terminal residue" evidence="2">
    <location>
        <position position="1"/>
    </location>
</feature>
<comment type="caution">
    <text evidence="2">The sequence shown here is derived from an EMBL/GenBank/DDBJ whole genome shotgun (WGS) entry which is preliminary data.</text>
</comment>
<proteinExistence type="predicted"/>
<evidence type="ECO:0000259" key="1">
    <source>
        <dbReference type="Pfam" id="PF12697"/>
    </source>
</evidence>
<dbReference type="Proteomes" id="UP001221757">
    <property type="component" value="Unassembled WGS sequence"/>
</dbReference>
<dbReference type="Gene3D" id="3.40.50.1820">
    <property type="entry name" value="alpha/beta hydrolase"/>
    <property type="match status" value="1"/>
</dbReference>
<dbReference type="AlphaFoldDB" id="A0AAD7C9H2"/>
<protein>
    <recommendedName>
        <fullName evidence="1">AB hydrolase-1 domain-containing protein</fullName>
    </recommendedName>
</protein>
<organism evidence="2 3">
    <name type="scientific">Mycena rosella</name>
    <name type="common">Pink bonnet</name>
    <name type="synonym">Agaricus rosellus</name>
    <dbReference type="NCBI Taxonomy" id="1033263"/>
    <lineage>
        <taxon>Eukaryota</taxon>
        <taxon>Fungi</taxon>
        <taxon>Dikarya</taxon>
        <taxon>Basidiomycota</taxon>
        <taxon>Agaricomycotina</taxon>
        <taxon>Agaricomycetes</taxon>
        <taxon>Agaricomycetidae</taxon>
        <taxon>Agaricales</taxon>
        <taxon>Marasmiineae</taxon>
        <taxon>Mycenaceae</taxon>
        <taxon>Mycena</taxon>
    </lineage>
</organism>
<dbReference type="Pfam" id="PF12697">
    <property type="entry name" value="Abhydrolase_6"/>
    <property type="match status" value="1"/>
</dbReference>
<dbReference type="EMBL" id="JARKIE010000414">
    <property type="protein sequence ID" value="KAJ7642850.1"/>
    <property type="molecule type" value="Genomic_DNA"/>
</dbReference>
<sequence length="306" mass="33953">DTWIPVIKELFRLSSESPSPVKVGSVWAVERPNHGEAALLNAKLLKQHYSVQFSNLQYATAIHAFLTSNFLSVFERNNLVGVGHSGGGGALIQAVECGLRNRHKIPLQSIVLVEAPLIGPEVWPFFQVLYDGVKKSNARRTQRWPSKEAAMKWFATHSPWKSFSPDVLRIVEDTYFIPDNEHPGFITKKTTVEQETACFVDNGTQLLAAPFLRTILEILPTHISEGSDSDFWPHNVYAAITENTRQVRSQLASVTTINDVGHYVSHFSLSSAGLGLNTCSASRNQTTHSRCRNLPNYCAKVAVGLL</sequence>
<gene>
    <name evidence="2" type="ORF">B0H17DRAFT_960037</name>
</gene>
<feature type="domain" description="AB hydrolase-1" evidence="1">
    <location>
        <begin position="17"/>
        <end position="265"/>
    </location>
</feature>
<reference evidence="2" key="1">
    <citation type="submission" date="2023-03" db="EMBL/GenBank/DDBJ databases">
        <title>Massive genome expansion in bonnet fungi (Mycena s.s.) driven by repeated elements and novel gene families across ecological guilds.</title>
        <authorList>
            <consortium name="Lawrence Berkeley National Laboratory"/>
            <person name="Harder C.B."/>
            <person name="Miyauchi S."/>
            <person name="Viragh M."/>
            <person name="Kuo A."/>
            <person name="Thoen E."/>
            <person name="Andreopoulos B."/>
            <person name="Lu D."/>
            <person name="Skrede I."/>
            <person name="Drula E."/>
            <person name="Henrissat B."/>
            <person name="Morin E."/>
            <person name="Kohler A."/>
            <person name="Barry K."/>
            <person name="LaButti K."/>
            <person name="Morin E."/>
            <person name="Salamov A."/>
            <person name="Lipzen A."/>
            <person name="Mereny Z."/>
            <person name="Hegedus B."/>
            <person name="Baldrian P."/>
            <person name="Stursova M."/>
            <person name="Weitz H."/>
            <person name="Taylor A."/>
            <person name="Grigoriev I.V."/>
            <person name="Nagy L.G."/>
            <person name="Martin F."/>
            <person name="Kauserud H."/>
        </authorList>
    </citation>
    <scope>NUCLEOTIDE SEQUENCE</scope>
    <source>
        <strain evidence="2">CBHHK067</strain>
    </source>
</reference>
<evidence type="ECO:0000313" key="3">
    <source>
        <dbReference type="Proteomes" id="UP001221757"/>
    </source>
</evidence>
<accession>A0AAD7C9H2</accession>
<evidence type="ECO:0000313" key="2">
    <source>
        <dbReference type="EMBL" id="KAJ7642850.1"/>
    </source>
</evidence>
<keyword evidence="3" id="KW-1185">Reference proteome</keyword>
<dbReference type="SUPFAM" id="SSF53474">
    <property type="entry name" value="alpha/beta-Hydrolases"/>
    <property type="match status" value="1"/>
</dbReference>